<sequence length="102" mass="11737">MARLTIYNKKVLKDANDYLKNYESYNHPLPGITGLSRVLGISLSALKRWRNDEDKQELKTTLEMIKDEQHLLLISKGIIGGFNVAICKLMLHNFGYSNKQKK</sequence>
<dbReference type="InterPro" id="IPR032066">
    <property type="entry name" value="GP3_package"/>
</dbReference>
<dbReference type="Pfam" id="PF16677">
    <property type="entry name" value="GP3_package"/>
    <property type="match status" value="1"/>
</dbReference>
<evidence type="ECO:0000313" key="1">
    <source>
        <dbReference type="EMBL" id="VAW38364.1"/>
    </source>
</evidence>
<gene>
    <name evidence="1" type="ORF">MNBD_GAMMA01-732</name>
</gene>
<organism evidence="1">
    <name type="scientific">hydrothermal vent metagenome</name>
    <dbReference type="NCBI Taxonomy" id="652676"/>
    <lineage>
        <taxon>unclassified sequences</taxon>
        <taxon>metagenomes</taxon>
        <taxon>ecological metagenomes</taxon>
    </lineage>
</organism>
<dbReference type="EMBL" id="UOEW01000202">
    <property type="protein sequence ID" value="VAW38364.1"/>
    <property type="molecule type" value="Genomic_DNA"/>
</dbReference>
<evidence type="ECO:0008006" key="2">
    <source>
        <dbReference type="Google" id="ProtNLM"/>
    </source>
</evidence>
<accession>A0A3B0W402</accession>
<reference evidence="1" key="1">
    <citation type="submission" date="2018-06" db="EMBL/GenBank/DDBJ databases">
        <authorList>
            <person name="Zhirakovskaya E."/>
        </authorList>
    </citation>
    <scope>NUCLEOTIDE SEQUENCE</scope>
</reference>
<proteinExistence type="predicted"/>
<protein>
    <recommendedName>
        <fullName evidence="2">Transposase</fullName>
    </recommendedName>
</protein>
<name>A0A3B0W402_9ZZZZ</name>
<dbReference type="AlphaFoldDB" id="A0A3B0W402"/>